<evidence type="ECO:0000313" key="6">
    <source>
        <dbReference type="Ensembl" id="ENSACLP00000039632.2"/>
    </source>
</evidence>
<keyword evidence="7" id="KW-1185">Reference proteome</keyword>
<dbReference type="Gene3D" id="3.40.50.300">
    <property type="entry name" value="P-loop containing nucleotide triphosphate hydrolases"/>
    <property type="match status" value="1"/>
</dbReference>
<dbReference type="SUPFAM" id="SSF52540">
    <property type="entry name" value="P-loop containing nucleoside triphosphate hydrolases"/>
    <property type="match status" value="1"/>
</dbReference>
<feature type="domain" description="IRG-type G" evidence="5">
    <location>
        <begin position="42"/>
        <end position="222"/>
    </location>
</feature>
<proteinExistence type="inferred from homology"/>
<evidence type="ECO:0000256" key="3">
    <source>
        <dbReference type="ARBA" id="ARBA00022801"/>
    </source>
</evidence>
<dbReference type="Bgee" id="ENSACLG00000026716">
    <property type="expression patterns" value="Expressed in anal fin and 1 other cell type or tissue"/>
</dbReference>
<dbReference type="GeneID" id="113011918"/>
<dbReference type="PANTHER" id="PTHR32341:SF10">
    <property type="entry name" value="INTERFERON-INDUCIBLE GTPASE 5"/>
    <property type="match status" value="1"/>
</dbReference>
<evidence type="ECO:0000256" key="4">
    <source>
        <dbReference type="ARBA" id="ARBA00023134"/>
    </source>
</evidence>
<keyword evidence="4" id="KW-0342">GTP-binding</keyword>
<evidence type="ECO:0000256" key="1">
    <source>
        <dbReference type="ARBA" id="ARBA00005429"/>
    </source>
</evidence>
<dbReference type="FunFam" id="3.40.50.300:FF:000541">
    <property type="entry name" value="Immunity related GTPase M"/>
    <property type="match status" value="1"/>
</dbReference>
<reference evidence="6" key="3">
    <citation type="submission" date="2025-09" db="UniProtKB">
        <authorList>
            <consortium name="Ensembl"/>
        </authorList>
    </citation>
    <scope>IDENTIFICATION</scope>
</reference>
<name>A0A3P8REX4_ASTCA</name>
<dbReference type="Pfam" id="PF05049">
    <property type="entry name" value="IIGP"/>
    <property type="match status" value="1"/>
</dbReference>
<sequence length="388" mass="43570">MDTPSELFENNELHEEIKEAMNKSQEEGAAKIMELLDQQKNTPLNIAITGECGSGKSTFVNALRGLSDDDENSAPTGPIETTKKATLYTHPKYPNVKIWDLPGIGTTKFPAAKYLEHVEFQKFDFFIIISDTRFRENDVKLAHEIQRMKKKFYFVRSKIDNDLHMEQKKKGFNEEETVSKIRNNCIEGLQNEGLESPQVFLVSSSEPHKYDFSLLGETLEKQLPAHKRNALLLAMPIINLEIIGKKKEIFQGRIKYYAAQAVICPVSTILKDVTREYQAGFGLDCESLQKLADSIGLPLSDLEAVMKYPLADNEKFMAVFTDILSLSARSASVAVGEKLNIFSAIGFVGSTALSCCSTHYNINRLLDMFVDDAQRVFTKVLDHVAAKP</sequence>
<dbReference type="Ensembl" id="ENSACLT00000040572.2">
    <property type="protein sequence ID" value="ENSACLP00000039632.2"/>
    <property type="gene ID" value="ENSACLG00000026716.2"/>
</dbReference>
<dbReference type="AlphaFoldDB" id="A0A3P8REX4"/>
<evidence type="ECO:0000256" key="2">
    <source>
        <dbReference type="ARBA" id="ARBA00022741"/>
    </source>
</evidence>
<dbReference type="InterPro" id="IPR007743">
    <property type="entry name" value="Immunity-related_GTPase-like"/>
</dbReference>
<dbReference type="InterPro" id="IPR027417">
    <property type="entry name" value="P-loop_NTPase"/>
</dbReference>
<keyword evidence="3" id="KW-0378">Hydrolase</keyword>
<dbReference type="Proteomes" id="UP000265100">
    <property type="component" value="Chromosome 19"/>
</dbReference>
<dbReference type="GeneTree" id="ENSGT00950000183007"/>
<dbReference type="GO" id="GO:0005525">
    <property type="term" value="F:GTP binding"/>
    <property type="evidence" value="ECO:0007669"/>
    <property type="project" value="UniProtKB-KW"/>
</dbReference>
<dbReference type="RefSeq" id="XP_026007560.1">
    <property type="nucleotide sequence ID" value="XM_026151775.1"/>
</dbReference>
<dbReference type="GO" id="GO:0016787">
    <property type="term" value="F:hydrolase activity"/>
    <property type="evidence" value="ECO:0007669"/>
    <property type="project" value="UniProtKB-KW"/>
</dbReference>
<dbReference type="PANTHER" id="PTHR32341">
    <property type="entry name" value="INTERFERON-INDUCIBLE GTPASE"/>
    <property type="match status" value="1"/>
</dbReference>
<evidence type="ECO:0000259" key="5">
    <source>
        <dbReference type="PROSITE" id="PS51716"/>
    </source>
</evidence>
<dbReference type="PROSITE" id="PS51716">
    <property type="entry name" value="G_IRG"/>
    <property type="match status" value="1"/>
</dbReference>
<protein>
    <recommendedName>
        <fullName evidence="5">IRG-type G domain-containing protein</fullName>
    </recommendedName>
</protein>
<organism evidence="6 7">
    <name type="scientific">Astatotilapia calliptera</name>
    <name type="common">Eastern happy</name>
    <name type="synonym">Chromis callipterus</name>
    <dbReference type="NCBI Taxonomy" id="8154"/>
    <lineage>
        <taxon>Eukaryota</taxon>
        <taxon>Metazoa</taxon>
        <taxon>Chordata</taxon>
        <taxon>Craniata</taxon>
        <taxon>Vertebrata</taxon>
        <taxon>Euteleostomi</taxon>
        <taxon>Actinopterygii</taxon>
        <taxon>Neopterygii</taxon>
        <taxon>Teleostei</taxon>
        <taxon>Neoteleostei</taxon>
        <taxon>Acanthomorphata</taxon>
        <taxon>Ovalentaria</taxon>
        <taxon>Cichlomorphae</taxon>
        <taxon>Cichliformes</taxon>
        <taxon>Cichlidae</taxon>
        <taxon>African cichlids</taxon>
        <taxon>Pseudocrenilabrinae</taxon>
        <taxon>Haplochromini</taxon>
        <taxon>Astatotilapia</taxon>
    </lineage>
</organism>
<keyword evidence="2" id="KW-0547">Nucleotide-binding</keyword>
<dbReference type="STRING" id="8154.ENSACLP00000039632"/>
<dbReference type="OMA" id="PLWILCS"/>
<dbReference type="RefSeq" id="XP_026007561.1">
    <property type="nucleotide sequence ID" value="XM_026151776.1"/>
</dbReference>
<comment type="similarity">
    <text evidence="1">Belongs to the TRAFAC class dynamin-like GTPase superfamily. IRG family.</text>
</comment>
<dbReference type="InterPro" id="IPR051515">
    <property type="entry name" value="IRG"/>
</dbReference>
<accession>A0A3P8REX4</accession>
<reference evidence="6" key="2">
    <citation type="submission" date="2025-08" db="UniProtKB">
        <authorList>
            <consortium name="Ensembl"/>
        </authorList>
    </citation>
    <scope>IDENTIFICATION</scope>
</reference>
<evidence type="ECO:0000313" key="7">
    <source>
        <dbReference type="Proteomes" id="UP000265100"/>
    </source>
</evidence>
<reference evidence="6" key="1">
    <citation type="submission" date="2018-05" db="EMBL/GenBank/DDBJ databases">
        <authorList>
            <person name="Datahose"/>
        </authorList>
    </citation>
    <scope>NUCLEOTIDE SEQUENCE</scope>
</reference>
<dbReference type="GO" id="GO:0016020">
    <property type="term" value="C:membrane"/>
    <property type="evidence" value="ECO:0007669"/>
    <property type="project" value="InterPro"/>
</dbReference>
<dbReference type="InterPro" id="IPR030385">
    <property type="entry name" value="G_IRG_dom"/>
</dbReference>